<dbReference type="PROSITE" id="PS00893">
    <property type="entry name" value="NUDIX_BOX"/>
    <property type="match status" value="1"/>
</dbReference>
<dbReference type="GO" id="GO:0008413">
    <property type="term" value="F:8-oxo-7,8-dihydroguanosine triphosphate pyrophosphatase activity"/>
    <property type="evidence" value="ECO:0007669"/>
    <property type="project" value="TreeGrafter"/>
</dbReference>
<comment type="caution">
    <text evidence="14">The sequence shown here is derived from an EMBL/GenBank/DDBJ whole genome shotgun (WGS) entry which is preliminary data.</text>
</comment>
<keyword evidence="9" id="KW-0234">DNA repair</keyword>
<protein>
    <recommendedName>
        <fullName evidence="11">8-oxo-dGTP diphosphatase</fullName>
        <ecNumber evidence="11">3.6.1.55</ecNumber>
    </recommendedName>
</protein>
<proteinExistence type="inferred from homology"/>
<evidence type="ECO:0000313" key="15">
    <source>
        <dbReference type="Proteomes" id="UP000449906"/>
    </source>
</evidence>
<keyword evidence="3" id="KW-0515">Mutator protein</keyword>
<dbReference type="PANTHER" id="PTHR47707:SF1">
    <property type="entry name" value="NUDIX HYDROLASE FAMILY PROTEIN"/>
    <property type="match status" value="1"/>
</dbReference>
<evidence type="ECO:0000256" key="5">
    <source>
        <dbReference type="ARBA" id="ARBA00022723"/>
    </source>
</evidence>
<dbReference type="Pfam" id="PF00293">
    <property type="entry name" value="NUDIX"/>
    <property type="match status" value="1"/>
</dbReference>
<comment type="catalytic activity">
    <reaction evidence="10">
        <text>8-oxo-dGTP + H2O = 8-oxo-dGMP + diphosphate + H(+)</text>
        <dbReference type="Rhea" id="RHEA:31575"/>
        <dbReference type="ChEBI" id="CHEBI:15377"/>
        <dbReference type="ChEBI" id="CHEBI:15378"/>
        <dbReference type="ChEBI" id="CHEBI:33019"/>
        <dbReference type="ChEBI" id="CHEBI:63224"/>
        <dbReference type="ChEBI" id="CHEBI:77896"/>
        <dbReference type="EC" id="3.6.1.55"/>
    </reaction>
</comment>
<evidence type="ECO:0000256" key="10">
    <source>
        <dbReference type="ARBA" id="ARBA00035861"/>
    </source>
</evidence>
<dbReference type="SUPFAM" id="SSF55811">
    <property type="entry name" value="Nudix"/>
    <property type="match status" value="1"/>
</dbReference>
<feature type="domain" description="Nudix hydrolase" evidence="13">
    <location>
        <begin position="14"/>
        <end position="149"/>
    </location>
</feature>
<dbReference type="AlphaFoldDB" id="A0A7J5DR07"/>
<evidence type="ECO:0000256" key="2">
    <source>
        <dbReference type="ARBA" id="ARBA00005582"/>
    </source>
</evidence>
<evidence type="ECO:0000259" key="13">
    <source>
        <dbReference type="PROSITE" id="PS51462"/>
    </source>
</evidence>
<evidence type="ECO:0000256" key="1">
    <source>
        <dbReference type="ARBA" id="ARBA00001946"/>
    </source>
</evidence>
<dbReference type="InterPro" id="IPR020476">
    <property type="entry name" value="Nudix_hydrolase"/>
</dbReference>
<sequence>MRQLRLTVRAPVPHRRLVVGAILVDDLDAPSRVLACRRTRPAAIAGRWEFPGGKVEPGETPAAALVREVAEELGAAIEVGAELRDAAGGRWPIDERYELALLFAVVAPGEVPRAGSDHDELRWLSADTLGSVDWLPSDTQALPRLQALL</sequence>
<dbReference type="InterPro" id="IPR000086">
    <property type="entry name" value="NUDIX_hydrolase_dom"/>
</dbReference>
<evidence type="ECO:0000256" key="11">
    <source>
        <dbReference type="ARBA" id="ARBA00038905"/>
    </source>
</evidence>
<reference evidence="14 15" key="1">
    <citation type="submission" date="2019-09" db="EMBL/GenBank/DDBJ databases">
        <title>Pimelobacter sp. isolated from Paulinella.</title>
        <authorList>
            <person name="Jeong S.E."/>
        </authorList>
    </citation>
    <scope>NUCLEOTIDE SEQUENCE [LARGE SCALE GENOMIC DNA]</scope>
    <source>
        <strain evidence="14 15">Pch-N</strain>
    </source>
</reference>
<keyword evidence="4" id="KW-0235">DNA replication</keyword>
<dbReference type="GO" id="GO:0046872">
    <property type="term" value="F:metal ion binding"/>
    <property type="evidence" value="ECO:0007669"/>
    <property type="project" value="UniProtKB-KW"/>
</dbReference>
<dbReference type="EC" id="3.6.1.55" evidence="11"/>
<dbReference type="InterPro" id="IPR020084">
    <property type="entry name" value="NUDIX_hydrolase_CS"/>
</dbReference>
<evidence type="ECO:0000256" key="12">
    <source>
        <dbReference type="RuleBase" id="RU003476"/>
    </source>
</evidence>
<dbReference type="Proteomes" id="UP000449906">
    <property type="component" value="Unassembled WGS sequence"/>
</dbReference>
<comment type="similarity">
    <text evidence="2 12">Belongs to the Nudix hydrolase family.</text>
</comment>
<evidence type="ECO:0000313" key="14">
    <source>
        <dbReference type="EMBL" id="KAB2807180.1"/>
    </source>
</evidence>
<evidence type="ECO:0000256" key="8">
    <source>
        <dbReference type="ARBA" id="ARBA00022842"/>
    </source>
</evidence>
<evidence type="ECO:0000256" key="6">
    <source>
        <dbReference type="ARBA" id="ARBA00022763"/>
    </source>
</evidence>
<keyword evidence="5" id="KW-0479">Metal-binding</keyword>
<dbReference type="GO" id="GO:0035539">
    <property type="term" value="F:8-oxo-7,8-dihydrodeoxyguanosine triphosphate pyrophosphatase activity"/>
    <property type="evidence" value="ECO:0007669"/>
    <property type="project" value="UniProtKB-EC"/>
</dbReference>
<evidence type="ECO:0000256" key="3">
    <source>
        <dbReference type="ARBA" id="ARBA00022457"/>
    </source>
</evidence>
<comment type="cofactor">
    <cofactor evidence="1">
        <name>Mg(2+)</name>
        <dbReference type="ChEBI" id="CHEBI:18420"/>
    </cofactor>
</comment>
<evidence type="ECO:0000256" key="4">
    <source>
        <dbReference type="ARBA" id="ARBA00022705"/>
    </source>
</evidence>
<evidence type="ECO:0000256" key="7">
    <source>
        <dbReference type="ARBA" id="ARBA00022801"/>
    </source>
</evidence>
<dbReference type="Gene3D" id="3.90.79.10">
    <property type="entry name" value="Nucleoside Triphosphate Pyrophosphohydrolase"/>
    <property type="match status" value="1"/>
</dbReference>
<dbReference type="GO" id="GO:0006260">
    <property type="term" value="P:DNA replication"/>
    <property type="evidence" value="ECO:0007669"/>
    <property type="project" value="UniProtKB-KW"/>
</dbReference>
<dbReference type="PANTHER" id="PTHR47707">
    <property type="entry name" value="8-OXO-DGTP DIPHOSPHATASE"/>
    <property type="match status" value="1"/>
</dbReference>
<dbReference type="GO" id="GO:0006281">
    <property type="term" value="P:DNA repair"/>
    <property type="evidence" value="ECO:0007669"/>
    <property type="project" value="UniProtKB-KW"/>
</dbReference>
<dbReference type="PROSITE" id="PS51462">
    <property type="entry name" value="NUDIX"/>
    <property type="match status" value="1"/>
</dbReference>
<keyword evidence="6" id="KW-0227">DNA damage</keyword>
<keyword evidence="7 12" id="KW-0378">Hydrolase</keyword>
<accession>A0A7J5DR07</accession>
<gene>
    <name evidence="14" type="ORF">F9L07_27200</name>
</gene>
<dbReference type="EMBL" id="WBVM01000006">
    <property type="protein sequence ID" value="KAB2807180.1"/>
    <property type="molecule type" value="Genomic_DNA"/>
</dbReference>
<dbReference type="InterPro" id="IPR015797">
    <property type="entry name" value="NUDIX_hydrolase-like_dom_sf"/>
</dbReference>
<evidence type="ECO:0000256" key="9">
    <source>
        <dbReference type="ARBA" id="ARBA00023204"/>
    </source>
</evidence>
<dbReference type="CDD" id="cd03425">
    <property type="entry name" value="NUDIX_MutT_NudA_like"/>
    <property type="match status" value="1"/>
</dbReference>
<keyword evidence="8" id="KW-0460">Magnesium</keyword>
<organism evidence="14 15">
    <name type="scientific">Nocardioides simplex</name>
    <name type="common">Arthrobacter simplex</name>
    <dbReference type="NCBI Taxonomy" id="2045"/>
    <lineage>
        <taxon>Bacteria</taxon>
        <taxon>Bacillati</taxon>
        <taxon>Actinomycetota</taxon>
        <taxon>Actinomycetes</taxon>
        <taxon>Propionibacteriales</taxon>
        <taxon>Nocardioidaceae</taxon>
        <taxon>Pimelobacter</taxon>
    </lineage>
</organism>
<dbReference type="InterPro" id="IPR047127">
    <property type="entry name" value="MutT-like"/>
</dbReference>
<dbReference type="GO" id="GO:0044715">
    <property type="term" value="F:8-oxo-dGDP phosphatase activity"/>
    <property type="evidence" value="ECO:0007669"/>
    <property type="project" value="TreeGrafter"/>
</dbReference>
<name>A0A7J5DR07_NOCSI</name>
<dbReference type="PRINTS" id="PR00502">
    <property type="entry name" value="NUDIXFAMILY"/>
</dbReference>
<dbReference type="GO" id="GO:0044716">
    <property type="term" value="F:8-oxo-GDP phosphatase activity"/>
    <property type="evidence" value="ECO:0007669"/>
    <property type="project" value="TreeGrafter"/>
</dbReference>